<evidence type="ECO:0000313" key="1">
    <source>
        <dbReference type="EMBL" id="NCI49515.1"/>
    </source>
</evidence>
<organism evidence="1 2">
    <name type="scientific">Sediminibacterium roseum</name>
    <dbReference type="NCBI Taxonomy" id="1978412"/>
    <lineage>
        <taxon>Bacteria</taxon>
        <taxon>Pseudomonadati</taxon>
        <taxon>Bacteroidota</taxon>
        <taxon>Chitinophagia</taxon>
        <taxon>Chitinophagales</taxon>
        <taxon>Chitinophagaceae</taxon>
        <taxon>Sediminibacterium</taxon>
    </lineage>
</organism>
<sequence>MKKLLIILVSIFIVTAGLLAFRGTYAGSITGIVVPTDAASGAWAVSATDTFRANVVQGSFQITGVKPGTYRVVIEAVTPYKPAFKENVLVSEGLAADAGTFLLNK</sequence>
<dbReference type="InterPro" id="IPR013784">
    <property type="entry name" value="Carb-bd-like_fold"/>
</dbReference>
<proteinExistence type="predicted"/>
<protein>
    <submittedName>
        <fullName evidence="1">Carboxypeptidase regulatory-like domain-containing protein</fullName>
    </submittedName>
</protein>
<dbReference type="RefSeq" id="WP_161817830.1">
    <property type="nucleotide sequence ID" value="NZ_JAACJS010000011.1"/>
</dbReference>
<name>A0ABW9ZSM7_9BACT</name>
<reference evidence="1 2" key="1">
    <citation type="submission" date="2020-01" db="EMBL/GenBank/DDBJ databases">
        <title>Genome analysis.</title>
        <authorList>
            <person name="Wu S."/>
            <person name="Wang G."/>
        </authorList>
    </citation>
    <scope>NUCLEOTIDE SEQUENCE [LARGE SCALE GENOMIC DNA]</scope>
    <source>
        <strain evidence="1 2">SYL130</strain>
    </source>
</reference>
<keyword evidence="2" id="KW-1185">Reference proteome</keyword>
<evidence type="ECO:0000313" key="2">
    <source>
        <dbReference type="Proteomes" id="UP000753802"/>
    </source>
</evidence>
<dbReference type="EMBL" id="JAACJS010000011">
    <property type="protein sequence ID" value="NCI49515.1"/>
    <property type="molecule type" value="Genomic_DNA"/>
</dbReference>
<gene>
    <name evidence="1" type="ORF">GWC95_06245</name>
</gene>
<dbReference type="Gene3D" id="2.60.40.1120">
    <property type="entry name" value="Carboxypeptidase-like, regulatory domain"/>
    <property type="match status" value="1"/>
</dbReference>
<comment type="caution">
    <text evidence="1">The sequence shown here is derived from an EMBL/GenBank/DDBJ whole genome shotgun (WGS) entry which is preliminary data.</text>
</comment>
<dbReference type="SUPFAM" id="SSF49452">
    <property type="entry name" value="Starch-binding domain-like"/>
    <property type="match status" value="1"/>
</dbReference>
<dbReference type="Proteomes" id="UP000753802">
    <property type="component" value="Unassembled WGS sequence"/>
</dbReference>
<accession>A0ABW9ZSM7</accession>